<dbReference type="PANTHER" id="PTHR47186">
    <property type="entry name" value="LEUCINE-RICH REPEAT-CONTAINING PROTEIN 57"/>
    <property type="match status" value="1"/>
</dbReference>
<dbReference type="Proteomes" id="UP001459277">
    <property type="component" value="Unassembled WGS sequence"/>
</dbReference>
<evidence type="ECO:0000313" key="2">
    <source>
        <dbReference type="Proteomes" id="UP001459277"/>
    </source>
</evidence>
<dbReference type="SUPFAM" id="SSF52058">
    <property type="entry name" value="L domain-like"/>
    <property type="match status" value="1"/>
</dbReference>
<gene>
    <name evidence="1" type="ORF">SO802_020821</name>
</gene>
<dbReference type="AlphaFoldDB" id="A0AAW2CI78"/>
<accession>A0AAW2CI78</accession>
<evidence type="ECO:0000313" key="1">
    <source>
        <dbReference type="EMBL" id="KAK9996135.1"/>
    </source>
</evidence>
<organism evidence="1 2">
    <name type="scientific">Lithocarpus litseifolius</name>
    <dbReference type="NCBI Taxonomy" id="425828"/>
    <lineage>
        <taxon>Eukaryota</taxon>
        <taxon>Viridiplantae</taxon>
        <taxon>Streptophyta</taxon>
        <taxon>Embryophyta</taxon>
        <taxon>Tracheophyta</taxon>
        <taxon>Spermatophyta</taxon>
        <taxon>Magnoliopsida</taxon>
        <taxon>eudicotyledons</taxon>
        <taxon>Gunneridae</taxon>
        <taxon>Pentapetalae</taxon>
        <taxon>rosids</taxon>
        <taxon>fabids</taxon>
        <taxon>Fagales</taxon>
        <taxon>Fagaceae</taxon>
        <taxon>Lithocarpus</taxon>
    </lineage>
</organism>
<dbReference type="Gene3D" id="3.80.10.10">
    <property type="entry name" value="Ribonuclease Inhibitor"/>
    <property type="match status" value="1"/>
</dbReference>
<keyword evidence="2" id="KW-1185">Reference proteome</keyword>
<dbReference type="PANTHER" id="PTHR47186:SF3">
    <property type="entry name" value="OS09G0267800 PROTEIN"/>
    <property type="match status" value="1"/>
</dbReference>
<reference evidence="1 2" key="1">
    <citation type="submission" date="2024-01" db="EMBL/GenBank/DDBJ databases">
        <title>A telomere-to-telomere, gap-free genome of sweet tea (Lithocarpus litseifolius).</title>
        <authorList>
            <person name="Zhou J."/>
        </authorList>
    </citation>
    <scope>NUCLEOTIDE SEQUENCE [LARGE SCALE GENOMIC DNA]</scope>
    <source>
        <strain evidence="1">Zhou-2022a</strain>
        <tissue evidence="1">Leaf</tissue>
    </source>
</reference>
<sequence>MEFPALCTPNLEVLDLSKCENLVVVDELVGSLDKLEIWILEGCEKLQTLPRSLMLRSLRYFDLRDCLMLEKFPSLFLGMESLQTLLLPRTGIKGLPSSIGISLGLRS</sequence>
<dbReference type="InterPro" id="IPR032675">
    <property type="entry name" value="LRR_dom_sf"/>
</dbReference>
<comment type="caution">
    <text evidence="1">The sequence shown here is derived from an EMBL/GenBank/DDBJ whole genome shotgun (WGS) entry which is preliminary data.</text>
</comment>
<protein>
    <submittedName>
        <fullName evidence="1">Uncharacterized protein</fullName>
    </submittedName>
</protein>
<dbReference type="EMBL" id="JAZDWU010000007">
    <property type="protein sequence ID" value="KAK9996135.1"/>
    <property type="molecule type" value="Genomic_DNA"/>
</dbReference>
<proteinExistence type="predicted"/>
<name>A0AAW2CI78_9ROSI</name>